<name>A0ABV8UKI0_9PROT</name>
<dbReference type="Gene3D" id="3.40.50.12780">
    <property type="entry name" value="N-terminal domain of ligase-like"/>
    <property type="match status" value="2"/>
</dbReference>
<keyword evidence="2" id="KW-0067">ATP-binding</keyword>
<dbReference type="InterPro" id="IPR045851">
    <property type="entry name" value="AMP-bd_C_sf"/>
</dbReference>
<dbReference type="Gene3D" id="3.30.300.30">
    <property type="match status" value="1"/>
</dbReference>
<dbReference type="Pfam" id="PF23562">
    <property type="entry name" value="AMP-binding_C_3"/>
    <property type="match status" value="1"/>
</dbReference>
<dbReference type="Pfam" id="PF00501">
    <property type="entry name" value="AMP-binding"/>
    <property type="match status" value="1"/>
</dbReference>
<evidence type="ECO:0000256" key="1">
    <source>
        <dbReference type="ARBA" id="ARBA00022741"/>
    </source>
</evidence>
<evidence type="ECO:0000313" key="5">
    <source>
        <dbReference type="EMBL" id="MFC4351130.1"/>
    </source>
</evidence>
<organism evidence="5 6">
    <name type="scientific">Fodinicurvata halophila</name>
    <dbReference type="NCBI Taxonomy" id="1419723"/>
    <lineage>
        <taxon>Bacteria</taxon>
        <taxon>Pseudomonadati</taxon>
        <taxon>Pseudomonadota</taxon>
        <taxon>Alphaproteobacteria</taxon>
        <taxon>Rhodospirillales</taxon>
        <taxon>Rhodovibrionaceae</taxon>
        <taxon>Fodinicurvata</taxon>
    </lineage>
</organism>
<dbReference type="CDD" id="cd05907">
    <property type="entry name" value="VL_LC_FACS_like"/>
    <property type="match status" value="1"/>
</dbReference>
<dbReference type="SUPFAM" id="SSF56801">
    <property type="entry name" value="Acetyl-CoA synthetase-like"/>
    <property type="match status" value="1"/>
</dbReference>
<comment type="catalytic activity">
    <reaction evidence="3">
        <text>a long-chain fatty acid + ATP + CoA = a long-chain fatty acyl-CoA + AMP + diphosphate</text>
        <dbReference type="Rhea" id="RHEA:15421"/>
        <dbReference type="ChEBI" id="CHEBI:30616"/>
        <dbReference type="ChEBI" id="CHEBI:33019"/>
        <dbReference type="ChEBI" id="CHEBI:57287"/>
        <dbReference type="ChEBI" id="CHEBI:57560"/>
        <dbReference type="ChEBI" id="CHEBI:83139"/>
        <dbReference type="ChEBI" id="CHEBI:456215"/>
        <dbReference type="EC" id="6.2.1.3"/>
    </reaction>
    <physiologicalReaction direction="left-to-right" evidence="3">
        <dbReference type="Rhea" id="RHEA:15422"/>
    </physiologicalReaction>
</comment>
<evidence type="ECO:0000256" key="2">
    <source>
        <dbReference type="ARBA" id="ARBA00022840"/>
    </source>
</evidence>
<protein>
    <submittedName>
        <fullName evidence="5">AMP-dependent synthetase/ligase</fullName>
    </submittedName>
</protein>
<dbReference type="InterPro" id="IPR042099">
    <property type="entry name" value="ANL_N_sf"/>
</dbReference>
<keyword evidence="1" id="KW-0547">Nucleotide-binding</keyword>
<gene>
    <name evidence="5" type="ORF">ACFOW6_06185</name>
</gene>
<dbReference type="Proteomes" id="UP001595799">
    <property type="component" value="Unassembled WGS sequence"/>
</dbReference>
<comment type="caution">
    <text evidence="5">The sequence shown here is derived from an EMBL/GenBank/DDBJ whole genome shotgun (WGS) entry which is preliminary data.</text>
</comment>
<dbReference type="PANTHER" id="PTHR43272:SF33">
    <property type="entry name" value="AMP-BINDING DOMAIN-CONTAINING PROTEIN-RELATED"/>
    <property type="match status" value="1"/>
</dbReference>
<dbReference type="RefSeq" id="WP_382421470.1">
    <property type="nucleotide sequence ID" value="NZ_JBHSCW010000003.1"/>
</dbReference>
<dbReference type="EMBL" id="JBHSCW010000003">
    <property type="protein sequence ID" value="MFC4351130.1"/>
    <property type="molecule type" value="Genomic_DNA"/>
</dbReference>
<keyword evidence="6" id="KW-1185">Reference proteome</keyword>
<evidence type="ECO:0000256" key="3">
    <source>
        <dbReference type="ARBA" id="ARBA00024484"/>
    </source>
</evidence>
<dbReference type="InterPro" id="IPR000873">
    <property type="entry name" value="AMP-dep_synth/lig_dom"/>
</dbReference>
<evidence type="ECO:0000259" key="4">
    <source>
        <dbReference type="Pfam" id="PF00501"/>
    </source>
</evidence>
<dbReference type="PANTHER" id="PTHR43272">
    <property type="entry name" value="LONG-CHAIN-FATTY-ACID--COA LIGASE"/>
    <property type="match status" value="1"/>
</dbReference>
<sequence>MDYSKVASLPSAFFDKADEMGERPFLWAKTNGAYQPWSWDKVRHQVMALASALSHLGLKKGERVLLVSENRPEWFIADFAVMACGGITVPAYITNTSEDHEYILKDSGAGIAIVSTETLAKPLVKAAVRTNGCRLVIAMEPFEVPQADAPEELHQWDTLLQEHQQASSFPQTTLEQLRRDDTACFIYTSGTGGAPKGVMLSHGNILANCVGAYDLLSEFGLGRERFLSFLPLSHSYEHTVGQIFAMTIGAEIYYAEAVESLLTNISECQPTIMTAVPRLYEMLYQRINRRVEKEGRLRKYLFRQAERLGRKKYHNGEKLPLWDRPLDLLAERTVRRSIRDRFGGHLKGMVSGGAALNTDLGLFFHALGLPILQGYGQTEASPVVSVNRPHRIKMDTVGPPLKGVEVRTAEDGEILVRGELIMQGYWNRPDETQETIREGWLHTGDIGAIDDDGYIRITDRKKDIIVLSGGDNISPSRIETLLNLQPEIAQSMVYGDKRPHLVALVVPDTEWLKSRQNDPEEAGQEAMAQAVREAVNRVNQGLSVVEKVRRFTITTTPFTVDNDMLTPTMKIRRHVILEQYGKSLESLY</sequence>
<evidence type="ECO:0000313" key="6">
    <source>
        <dbReference type="Proteomes" id="UP001595799"/>
    </source>
</evidence>
<proteinExistence type="predicted"/>
<accession>A0ABV8UKI0</accession>
<reference evidence="6" key="1">
    <citation type="journal article" date="2019" name="Int. J. Syst. Evol. Microbiol.">
        <title>The Global Catalogue of Microorganisms (GCM) 10K type strain sequencing project: providing services to taxonomists for standard genome sequencing and annotation.</title>
        <authorList>
            <consortium name="The Broad Institute Genomics Platform"/>
            <consortium name="The Broad Institute Genome Sequencing Center for Infectious Disease"/>
            <person name="Wu L."/>
            <person name="Ma J."/>
        </authorList>
    </citation>
    <scope>NUCLEOTIDE SEQUENCE [LARGE SCALE GENOMIC DNA]</scope>
    <source>
        <strain evidence="6">CECT 8472</strain>
    </source>
</reference>
<feature type="domain" description="AMP-dependent synthetase/ligase" evidence="4">
    <location>
        <begin position="14"/>
        <end position="426"/>
    </location>
</feature>